<gene>
    <name evidence="1" type="ORF">SAMN05444336_1011200</name>
</gene>
<accession>A0A1H2U433</accession>
<organism evidence="1 2">
    <name type="scientific">Albimonas donghaensis</name>
    <dbReference type="NCBI Taxonomy" id="356660"/>
    <lineage>
        <taxon>Bacteria</taxon>
        <taxon>Pseudomonadati</taxon>
        <taxon>Pseudomonadota</taxon>
        <taxon>Alphaproteobacteria</taxon>
        <taxon>Rhodobacterales</taxon>
        <taxon>Paracoccaceae</taxon>
        <taxon>Albimonas</taxon>
    </lineage>
</organism>
<dbReference type="GO" id="GO:0008146">
    <property type="term" value="F:sulfotransferase activity"/>
    <property type="evidence" value="ECO:0007669"/>
    <property type="project" value="InterPro"/>
</dbReference>
<dbReference type="Pfam" id="PF03567">
    <property type="entry name" value="Sulfotransfer_2"/>
    <property type="match status" value="1"/>
</dbReference>
<keyword evidence="2" id="KW-1185">Reference proteome</keyword>
<sequence length="218" mass="25244">MAVILRRHRLLYLPVPKVANTSLKHFFFEIENGRRFENFIVNGVRKHIHTACYPSRRFRRLALNEVSDLHRIAVVRDPLDRFVSAYNNRVLHHRDMTAKPGKLKAAGLDPMPGINEFAARLEDYRAAHVSIRHHTLPMTAFLGEDAGFFHKLYDMRDCDRLAEDVLERVGGPRIELRRMQTGKSPDPARREDLEPANLARIKAFYAKDYATWGRVFAA</sequence>
<dbReference type="Gene3D" id="3.40.50.300">
    <property type="entry name" value="P-loop containing nucleotide triphosphate hydrolases"/>
    <property type="match status" value="1"/>
</dbReference>
<dbReference type="InterPro" id="IPR005331">
    <property type="entry name" value="Sulfotransferase"/>
</dbReference>
<dbReference type="OrthoDB" id="554104at2"/>
<dbReference type="GO" id="GO:0016020">
    <property type="term" value="C:membrane"/>
    <property type="evidence" value="ECO:0007669"/>
    <property type="project" value="InterPro"/>
</dbReference>
<dbReference type="AlphaFoldDB" id="A0A1H2U433"/>
<name>A0A1H2U433_9RHOB</name>
<keyword evidence="1" id="KW-0808">Transferase</keyword>
<dbReference type="Proteomes" id="UP000199118">
    <property type="component" value="Unassembled WGS sequence"/>
</dbReference>
<evidence type="ECO:0000313" key="2">
    <source>
        <dbReference type="Proteomes" id="UP000199118"/>
    </source>
</evidence>
<protein>
    <submittedName>
        <fullName evidence="1">Sulfotransferase family protein</fullName>
    </submittedName>
</protein>
<dbReference type="SUPFAM" id="SSF52540">
    <property type="entry name" value="P-loop containing nucleoside triphosphate hydrolases"/>
    <property type="match status" value="1"/>
</dbReference>
<dbReference type="STRING" id="356660.SAMN05444336_1011200"/>
<proteinExistence type="predicted"/>
<evidence type="ECO:0000313" key="1">
    <source>
        <dbReference type="EMBL" id="SDW50359.1"/>
    </source>
</evidence>
<dbReference type="EMBL" id="FNMZ01000001">
    <property type="protein sequence ID" value="SDW50359.1"/>
    <property type="molecule type" value="Genomic_DNA"/>
</dbReference>
<dbReference type="RefSeq" id="WP_092680154.1">
    <property type="nucleotide sequence ID" value="NZ_FNMZ01000001.1"/>
</dbReference>
<dbReference type="InterPro" id="IPR027417">
    <property type="entry name" value="P-loop_NTPase"/>
</dbReference>
<reference evidence="1 2" key="1">
    <citation type="submission" date="2016-10" db="EMBL/GenBank/DDBJ databases">
        <authorList>
            <person name="de Groot N.N."/>
        </authorList>
    </citation>
    <scope>NUCLEOTIDE SEQUENCE [LARGE SCALE GENOMIC DNA]</scope>
    <source>
        <strain evidence="1 2">DSM 17890</strain>
    </source>
</reference>